<name>A0ABD2VVW0_9HYME</name>
<dbReference type="EMBL" id="JBJJXI010000169">
    <property type="protein sequence ID" value="KAL3384778.1"/>
    <property type="molecule type" value="Genomic_DNA"/>
</dbReference>
<accession>A0ABD2VVW0</accession>
<evidence type="ECO:0000313" key="2">
    <source>
        <dbReference type="Proteomes" id="UP001627154"/>
    </source>
</evidence>
<gene>
    <name evidence="1" type="ORF">TKK_019588</name>
</gene>
<keyword evidence="2" id="KW-1185">Reference proteome</keyword>
<dbReference type="AlphaFoldDB" id="A0ABD2VVW0"/>
<evidence type="ECO:0000313" key="1">
    <source>
        <dbReference type="EMBL" id="KAL3384778.1"/>
    </source>
</evidence>
<reference evidence="1 2" key="1">
    <citation type="journal article" date="2024" name="bioRxiv">
        <title>A reference genome for Trichogramma kaykai: A tiny desert-dwelling parasitoid wasp with competing sex-ratio distorters.</title>
        <authorList>
            <person name="Culotta J."/>
            <person name="Lindsey A.R."/>
        </authorList>
    </citation>
    <scope>NUCLEOTIDE SEQUENCE [LARGE SCALE GENOMIC DNA]</scope>
    <source>
        <strain evidence="1 2">KSX58</strain>
    </source>
</reference>
<dbReference type="Proteomes" id="UP001627154">
    <property type="component" value="Unassembled WGS sequence"/>
</dbReference>
<comment type="caution">
    <text evidence="1">The sequence shown here is derived from an EMBL/GenBank/DDBJ whole genome shotgun (WGS) entry which is preliminary data.</text>
</comment>
<organism evidence="1 2">
    <name type="scientific">Trichogramma kaykai</name>
    <dbReference type="NCBI Taxonomy" id="54128"/>
    <lineage>
        <taxon>Eukaryota</taxon>
        <taxon>Metazoa</taxon>
        <taxon>Ecdysozoa</taxon>
        <taxon>Arthropoda</taxon>
        <taxon>Hexapoda</taxon>
        <taxon>Insecta</taxon>
        <taxon>Pterygota</taxon>
        <taxon>Neoptera</taxon>
        <taxon>Endopterygota</taxon>
        <taxon>Hymenoptera</taxon>
        <taxon>Apocrita</taxon>
        <taxon>Proctotrupomorpha</taxon>
        <taxon>Chalcidoidea</taxon>
        <taxon>Trichogrammatidae</taxon>
        <taxon>Trichogramma</taxon>
    </lineage>
</organism>
<protein>
    <submittedName>
        <fullName evidence="1">Uncharacterized protein</fullName>
    </submittedName>
</protein>
<sequence length="259" mass="28899">MVLQARAATEPEQRLLVAGSFHRSGLNGPNELSHILSLSAPTRTFHILRNHLFNVLHIYSYLLHYYSGAHTCIVYGRAPREKIIIAAAFSPLQFREKRAPRASSVFMRVYARSSAAAREHNPFCGSFCNSLAARTALPRPFMTTAASCSSERERERERERGAYSTLRAQRRVLVLGSIMPLPSIYLKPYTRIPEIHMLATQRYRGAAAAAAWRKNFAPLHGSTRFASCCCVNCCYCRYLYCASCGTGPDNTTAPDDGTN</sequence>
<proteinExistence type="predicted"/>